<protein>
    <submittedName>
        <fullName evidence="1">Uncharacterized protein</fullName>
    </submittedName>
</protein>
<gene>
    <name evidence="1" type="ORF">Aam_030_039</name>
</gene>
<sequence>MDVSEKEMRRDIATWSFVTCRHSVLIADVEELAQFLIRRGWRKADANSGGAVMVGADLSTSPDYVVEFSA</sequence>
<proteinExistence type="predicted"/>
<dbReference type="RefSeq" id="WP_048878241.1">
    <property type="nucleotide sequence ID" value="NZ_BANC01000030.1"/>
</dbReference>
<evidence type="ECO:0000313" key="1">
    <source>
        <dbReference type="EMBL" id="GAN79806.1"/>
    </source>
</evidence>
<dbReference type="EMBL" id="BANC01000030">
    <property type="protein sequence ID" value="GAN79806.1"/>
    <property type="molecule type" value="Genomic_DNA"/>
</dbReference>
<dbReference type="AlphaFoldDB" id="A0A0D6PEM3"/>
<reference evidence="1 2" key="1">
    <citation type="submission" date="2012-11" db="EMBL/GenBank/DDBJ databases">
        <title>Whole genome sequence of Acidocella aminolytica 101 = DSM 11237.</title>
        <authorList>
            <person name="Azuma Y."/>
            <person name="Higashiura N."/>
            <person name="Hirakawa H."/>
            <person name="Matsushita K."/>
        </authorList>
    </citation>
    <scope>NUCLEOTIDE SEQUENCE [LARGE SCALE GENOMIC DNA]</scope>
    <source>
        <strain evidence="2">101 / DSM 11237</strain>
    </source>
</reference>
<dbReference type="STRING" id="1120923.SAMN02746095_02992"/>
<name>A0A0D6PEM3_9PROT</name>
<organism evidence="1 2">
    <name type="scientific">Acidocella aminolytica 101 = DSM 11237</name>
    <dbReference type="NCBI Taxonomy" id="1120923"/>
    <lineage>
        <taxon>Bacteria</taxon>
        <taxon>Pseudomonadati</taxon>
        <taxon>Pseudomonadota</taxon>
        <taxon>Alphaproteobacteria</taxon>
        <taxon>Acetobacterales</taxon>
        <taxon>Acidocellaceae</taxon>
        <taxon>Acidocella</taxon>
    </lineage>
</organism>
<dbReference type="Proteomes" id="UP000032668">
    <property type="component" value="Unassembled WGS sequence"/>
</dbReference>
<comment type="caution">
    <text evidence="1">The sequence shown here is derived from an EMBL/GenBank/DDBJ whole genome shotgun (WGS) entry which is preliminary data.</text>
</comment>
<evidence type="ECO:0000313" key="2">
    <source>
        <dbReference type="Proteomes" id="UP000032668"/>
    </source>
</evidence>
<accession>A0A0D6PEM3</accession>
<keyword evidence="2" id="KW-1185">Reference proteome</keyword>